<organism evidence="3">
    <name type="scientific">Octopus bimaculoides</name>
    <name type="common">California two-spotted octopus</name>
    <dbReference type="NCBI Taxonomy" id="37653"/>
    <lineage>
        <taxon>Eukaryota</taxon>
        <taxon>Metazoa</taxon>
        <taxon>Spiralia</taxon>
        <taxon>Lophotrochozoa</taxon>
        <taxon>Mollusca</taxon>
        <taxon>Cephalopoda</taxon>
        <taxon>Coleoidea</taxon>
        <taxon>Octopodiformes</taxon>
        <taxon>Octopoda</taxon>
        <taxon>Incirrata</taxon>
        <taxon>Octopodidae</taxon>
        <taxon>Octopus</taxon>
    </lineage>
</organism>
<feature type="domain" description="VWFA" evidence="2">
    <location>
        <begin position="513"/>
        <end position="661"/>
    </location>
</feature>
<evidence type="ECO:0000259" key="2">
    <source>
        <dbReference type="Pfam" id="PF13768"/>
    </source>
</evidence>
<name>A0A0L8HAJ4_OCTBM</name>
<proteinExistence type="predicted"/>
<reference evidence="3" key="1">
    <citation type="submission" date="2015-07" db="EMBL/GenBank/DDBJ databases">
        <title>MeaNS - Measles Nucleotide Surveillance Program.</title>
        <authorList>
            <person name="Tran T."/>
            <person name="Druce J."/>
        </authorList>
    </citation>
    <scope>NUCLEOTIDE SEQUENCE</scope>
    <source>
        <strain evidence="3">UCB-OBI-ISO-001</strain>
        <tissue evidence="3">Gonad</tissue>
    </source>
</reference>
<feature type="compositionally biased region" description="Basic and acidic residues" evidence="1">
    <location>
        <begin position="812"/>
        <end position="823"/>
    </location>
</feature>
<evidence type="ECO:0000256" key="1">
    <source>
        <dbReference type="SAM" id="MobiDB-lite"/>
    </source>
</evidence>
<dbReference type="PANTHER" id="PTHR46785:SF1">
    <property type="entry name" value="VON WILLEBRAND FACTOR A DOMAIN-CONTAINING PROTEIN 3B"/>
    <property type="match status" value="1"/>
</dbReference>
<dbReference type="CDD" id="cd00198">
    <property type="entry name" value="vWFA"/>
    <property type="match status" value="1"/>
</dbReference>
<protein>
    <recommendedName>
        <fullName evidence="2">VWFA domain-containing protein</fullName>
    </recommendedName>
</protein>
<dbReference type="OMA" id="VIMDWWY"/>
<feature type="region of interest" description="Disordered" evidence="1">
    <location>
        <begin position="802"/>
        <end position="827"/>
    </location>
</feature>
<gene>
    <name evidence="3" type="ORF">OCBIM_22019018mg</name>
</gene>
<evidence type="ECO:0000313" key="3">
    <source>
        <dbReference type="EMBL" id="KOF86207.1"/>
    </source>
</evidence>
<dbReference type="STRING" id="37653.A0A0L8HAJ4"/>
<accession>A0A0L8HAJ4</accession>
<dbReference type="InterPro" id="IPR002035">
    <property type="entry name" value="VWF_A"/>
</dbReference>
<dbReference type="AlphaFoldDB" id="A0A0L8HAJ4"/>
<dbReference type="Gene3D" id="3.40.50.410">
    <property type="entry name" value="von Willebrand factor, type A domain"/>
    <property type="match status" value="1"/>
</dbReference>
<dbReference type="InterPro" id="IPR036465">
    <property type="entry name" value="vWFA_dom_sf"/>
</dbReference>
<feature type="domain" description="VWFA" evidence="2">
    <location>
        <begin position="182"/>
        <end position="295"/>
    </location>
</feature>
<dbReference type="PANTHER" id="PTHR46785">
    <property type="entry name" value="VON WILLEBRAND FACTOR A DOMAIN-CONTAINING PROTEIN 3B"/>
    <property type="match status" value="1"/>
</dbReference>
<dbReference type="SUPFAM" id="SSF53300">
    <property type="entry name" value="vWA-like"/>
    <property type="match status" value="1"/>
</dbReference>
<dbReference type="Pfam" id="PF13768">
    <property type="entry name" value="VWA_3"/>
    <property type="match status" value="2"/>
</dbReference>
<dbReference type="KEGG" id="obi:106871857"/>
<sequence>MRSKPEEEQNTKRKLKIFGCPLYQIHYESCSLPAEATELISSTKWLNCYGLKRHQLDLFSLVPNIGFKVSEEYEGSLRKPVSSKYGVGLFQQIYRSDGKTFNIVCCRVKLESIAERLEYFLRLYRQRLYWLISGSRKVFGVIEETCICLVLVPSTEVDCEGSWDTFKKFLGLLLTDQVAQLRHFNIVIVSEDIDWFQPEMVHVCHDSIHKAVEWLQDKPRPMISTLSICEAVVAVMEDQKMDAIYLIVEGTAKHFCQEILKDKLLRAPRRIPVHSVSLNCPSQQTFDFLKELSSCTNARFHAYNTDPSFGKRLVSSHGCREDGVQGSTVLNLPTAVSPRQDVVLIFDEIEEGRNALDEIRALIDSSAPIKLDPEQINDQLKTPTRTQLNEMTLTSEEWLQQNGIHANGLSLHHVLQEVSFYHKDGQLHLWLPPIDKHRQTTATSCVKVIDAKYCSTFPLVKMASGEAMHVYITPKFHRQYEEKMSRVLKNIHQRLHWLKTNNRAIFGSLCEDQIYILIDMSSSMLPKIEFVLEKTESFIKEQLQDKTFNLVIFNKTATAWKKNLAEAAQCCYRDAVSWLRKQVCCGSTNTYTALKLALTDPHTRAIYLLTDGRPDQPAKLLLSQVDMYPTIPVHTVSFNCNDVEANEFLCQLAQLTDGRYHHYNCNTGPHICQPHCWKSDDQRLLEEELKEASKNLDFMSKLRNHCTTAVWKKEISRIKDNKINNSFLSCEGSASSDLSSKGTYQSVVQLESPVPTYSIPRKCYSFQKNPESFYYKEKSHKFPPQQKNILFAGSTKTSYLRLKNKKKGSRPTSRETQEKKAESKANSYPVCPRPPLILREKKPRSIIKEWLRHNSLRRKKLSLLDVLSSTCIPHGAKYIPVLNKHALTRVFKEVFPFAYLLEEKGMEMNLVNPGAVDLADYEEELAKAIHLYTNYLDAAIWNALPESSKTRFQSDSPVSYLSNKPRLLHALHEAGWPLAKDDIILLEREIEQGFKYLNLAKSLRSHQLAENSSEAK</sequence>
<dbReference type="OrthoDB" id="10021393at2759"/>
<dbReference type="EMBL" id="KQ418711">
    <property type="protein sequence ID" value="KOF86207.1"/>
    <property type="molecule type" value="Genomic_DNA"/>
</dbReference>